<organism evidence="5 6">
    <name type="scientific">Cohnella soli</name>
    <dbReference type="NCBI Taxonomy" id="425005"/>
    <lineage>
        <taxon>Bacteria</taxon>
        <taxon>Bacillati</taxon>
        <taxon>Bacillota</taxon>
        <taxon>Bacilli</taxon>
        <taxon>Bacillales</taxon>
        <taxon>Paenibacillaceae</taxon>
        <taxon>Cohnella</taxon>
    </lineage>
</organism>
<comment type="caution">
    <text evidence="5">The sequence shown here is derived from an EMBL/GenBank/DDBJ whole genome shotgun (WGS) entry which is preliminary data.</text>
</comment>
<dbReference type="GO" id="GO:0016787">
    <property type="term" value="F:hydrolase activity"/>
    <property type="evidence" value="ECO:0007669"/>
    <property type="project" value="UniProtKB-KW"/>
</dbReference>
<evidence type="ECO:0000259" key="3">
    <source>
        <dbReference type="Pfam" id="PF02016"/>
    </source>
</evidence>
<dbReference type="SUPFAM" id="SSF52317">
    <property type="entry name" value="Class I glutamine amidotransferase-like"/>
    <property type="match status" value="1"/>
</dbReference>
<dbReference type="PANTHER" id="PTHR30237">
    <property type="entry name" value="MURAMOYLTETRAPEPTIDE CARBOXYPEPTIDASE"/>
    <property type="match status" value="1"/>
</dbReference>
<dbReference type="Proteomes" id="UP001596113">
    <property type="component" value="Unassembled WGS sequence"/>
</dbReference>
<dbReference type="InterPro" id="IPR027461">
    <property type="entry name" value="Carboxypeptidase_A_C_sf"/>
</dbReference>
<keyword evidence="6" id="KW-1185">Reference proteome</keyword>
<proteinExistence type="inferred from homology"/>
<evidence type="ECO:0000256" key="1">
    <source>
        <dbReference type="ARBA" id="ARBA00010233"/>
    </source>
</evidence>
<dbReference type="EMBL" id="JBHSMI010000005">
    <property type="protein sequence ID" value="MFC5401662.1"/>
    <property type="molecule type" value="Genomic_DNA"/>
</dbReference>
<name>A0ABW0HRL3_9BACL</name>
<dbReference type="SUPFAM" id="SSF141986">
    <property type="entry name" value="LD-carboxypeptidase A C-terminal domain-like"/>
    <property type="match status" value="1"/>
</dbReference>
<feature type="domain" description="LD-carboxypeptidase C-terminal" evidence="4">
    <location>
        <begin position="201"/>
        <end position="323"/>
    </location>
</feature>
<dbReference type="Pfam" id="PF02016">
    <property type="entry name" value="Peptidase_S66"/>
    <property type="match status" value="1"/>
</dbReference>
<accession>A0ABW0HRL3</accession>
<comment type="similarity">
    <text evidence="1">Belongs to the peptidase S66 family.</text>
</comment>
<dbReference type="InterPro" id="IPR040449">
    <property type="entry name" value="Peptidase_S66_N"/>
</dbReference>
<dbReference type="Gene3D" id="3.40.50.10740">
    <property type="entry name" value="Class I glutamine amidotransferase-like"/>
    <property type="match status" value="1"/>
</dbReference>
<evidence type="ECO:0000256" key="2">
    <source>
        <dbReference type="ARBA" id="ARBA00022801"/>
    </source>
</evidence>
<gene>
    <name evidence="5" type="ORF">ACFPOF_02860</name>
</gene>
<evidence type="ECO:0000313" key="5">
    <source>
        <dbReference type="EMBL" id="MFC5401662.1"/>
    </source>
</evidence>
<keyword evidence="2 5" id="KW-0378">Hydrolase</keyword>
<feature type="domain" description="LD-carboxypeptidase N-terminal" evidence="3">
    <location>
        <begin position="13"/>
        <end position="130"/>
    </location>
</feature>
<dbReference type="InterPro" id="IPR040921">
    <property type="entry name" value="Peptidase_S66C"/>
</dbReference>
<dbReference type="InterPro" id="IPR027478">
    <property type="entry name" value="LdcA_N"/>
</dbReference>
<dbReference type="InterPro" id="IPR029062">
    <property type="entry name" value="Class_I_gatase-like"/>
</dbReference>
<dbReference type="PANTHER" id="PTHR30237:SF5">
    <property type="entry name" value="CARBOXYPEPTIDASE VC_A0337-RELATED"/>
    <property type="match status" value="1"/>
</dbReference>
<dbReference type="PIRSF" id="PIRSF028757">
    <property type="entry name" value="LD-carboxypeptidase"/>
    <property type="match status" value="1"/>
</dbReference>
<dbReference type="InterPro" id="IPR003507">
    <property type="entry name" value="S66_fam"/>
</dbReference>
<dbReference type="Gene3D" id="3.50.30.60">
    <property type="entry name" value="LD-carboxypeptidase A C-terminal domain-like"/>
    <property type="match status" value="1"/>
</dbReference>
<dbReference type="RefSeq" id="WP_378129436.1">
    <property type="nucleotide sequence ID" value="NZ_JBHSMI010000005.1"/>
</dbReference>
<dbReference type="EC" id="3.4.-.-" evidence="5"/>
<sequence>MIQYPRFTPGTTIGVTAPSSGIPVELHFLLQQASERMTREGFKMRIGKTPWLQNKAKSAPANVRALELTDLLRDNAVGLIFPPWGGELLVEILEHLDFDTFPVKWVLGYSDVSVLLLSITLRTGIATAHGTNLADVRGEYSDETTAAWHAALSTPSGRSFEQRSSPFYQKEWTHDKPSPCVFHLNEPTEWKTVSGGPTTFQGRLLGGCVDVIRHLIGTPYGDVATFRRKHTEGSAIVWYLENCDLNAVDLRRSLVQMRLAGWFDGCSGILFGRSGANRPFDDYAEIDVYEDLARELNVPIVFDIDCGHVPPQMTFINGAYAEIEVSVDGKGLVKQTFLP</sequence>
<evidence type="ECO:0000259" key="4">
    <source>
        <dbReference type="Pfam" id="PF17676"/>
    </source>
</evidence>
<evidence type="ECO:0000313" key="6">
    <source>
        <dbReference type="Proteomes" id="UP001596113"/>
    </source>
</evidence>
<dbReference type="CDD" id="cd07062">
    <property type="entry name" value="Peptidase_S66_mccF_like"/>
    <property type="match status" value="1"/>
</dbReference>
<protein>
    <submittedName>
        <fullName evidence="5">S66 peptidase family protein</fullName>
        <ecNumber evidence="5">3.4.-.-</ecNumber>
    </submittedName>
</protein>
<reference evidence="6" key="1">
    <citation type="journal article" date="2019" name="Int. J. Syst. Evol. Microbiol.">
        <title>The Global Catalogue of Microorganisms (GCM) 10K type strain sequencing project: providing services to taxonomists for standard genome sequencing and annotation.</title>
        <authorList>
            <consortium name="The Broad Institute Genomics Platform"/>
            <consortium name="The Broad Institute Genome Sequencing Center for Infectious Disease"/>
            <person name="Wu L."/>
            <person name="Ma J."/>
        </authorList>
    </citation>
    <scope>NUCLEOTIDE SEQUENCE [LARGE SCALE GENOMIC DNA]</scope>
    <source>
        <strain evidence="6">CGMCC 1.18575</strain>
    </source>
</reference>
<dbReference type="Pfam" id="PF17676">
    <property type="entry name" value="Peptidase_S66C"/>
    <property type="match status" value="1"/>
</dbReference>